<reference evidence="1" key="1">
    <citation type="journal article" date="2021" name="Genome Biol. Evol.">
        <title>A High-Quality Reference Genome for a Parasitic Bivalve with Doubly Uniparental Inheritance (Bivalvia: Unionida).</title>
        <authorList>
            <person name="Smith C.H."/>
        </authorList>
    </citation>
    <scope>NUCLEOTIDE SEQUENCE</scope>
    <source>
        <strain evidence="1">CHS0354</strain>
    </source>
</reference>
<organism evidence="1 2">
    <name type="scientific">Potamilus streckersoni</name>
    <dbReference type="NCBI Taxonomy" id="2493646"/>
    <lineage>
        <taxon>Eukaryota</taxon>
        <taxon>Metazoa</taxon>
        <taxon>Spiralia</taxon>
        <taxon>Lophotrochozoa</taxon>
        <taxon>Mollusca</taxon>
        <taxon>Bivalvia</taxon>
        <taxon>Autobranchia</taxon>
        <taxon>Heteroconchia</taxon>
        <taxon>Palaeoheterodonta</taxon>
        <taxon>Unionida</taxon>
        <taxon>Unionoidea</taxon>
        <taxon>Unionidae</taxon>
        <taxon>Ambleminae</taxon>
        <taxon>Lampsilini</taxon>
        <taxon>Potamilus</taxon>
    </lineage>
</organism>
<reference evidence="1" key="2">
    <citation type="journal article" date="2021" name="Genome Biol. Evol.">
        <title>Developing a high-quality reference genome for a parasitic bivalve with doubly uniparental inheritance (Bivalvia: Unionida).</title>
        <authorList>
            <person name="Smith C.H."/>
        </authorList>
    </citation>
    <scope>NUCLEOTIDE SEQUENCE</scope>
    <source>
        <strain evidence="1">CHS0354</strain>
        <tissue evidence="1">Mantle</tissue>
    </source>
</reference>
<accession>A0AAE0SJG0</accession>
<evidence type="ECO:0000313" key="2">
    <source>
        <dbReference type="Proteomes" id="UP001195483"/>
    </source>
</evidence>
<sequence>MFPGMRDSSNFSFPTLHLMLKTQSDKLLGVRPSLVYLSLLTQVLRNLRSGLNRVMAPGMPDSSLLAQVING</sequence>
<dbReference type="Proteomes" id="UP001195483">
    <property type="component" value="Unassembled WGS sequence"/>
</dbReference>
<comment type="caution">
    <text evidence="1">The sequence shown here is derived from an EMBL/GenBank/DDBJ whole genome shotgun (WGS) entry which is preliminary data.</text>
</comment>
<name>A0AAE0SJG0_9BIVA</name>
<dbReference type="EMBL" id="JAEAOA010002224">
    <property type="protein sequence ID" value="KAK3593075.1"/>
    <property type="molecule type" value="Genomic_DNA"/>
</dbReference>
<evidence type="ECO:0000313" key="1">
    <source>
        <dbReference type="EMBL" id="KAK3593075.1"/>
    </source>
</evidence>
<protein>
    <submittedName>
        <fullName evidence="1">Uncharacterized protein</fullName>
    </submittedName>
</protein>
<keyword evidence="2" id="KW-1185">Reference proteome</keyword>
<reference evidence="1" key="3">
    <citation type="submission" date="2023-05" db="EMBL/GenBank/DDBJ databases">
        <authorList>
            <person name="Smith C.H."/>
        </authorList>
    </citation>
    <scope>NUCLEOTIDE SEQUENCE</scope>
    <source>
        <strain evidence="1">CHS0354</strain>
        <tissue evidence="1">Mantle</tissue>
    </source>
</reference>
<proteinExistence type="predicted"/>
<dbReference type="AlphaFoldDB" id="A0AAE0SJG0"/>
<gene>
    <name evidence="1" type="ORF">CHS0354_038098</name>
</gene>